<comment type="caution">
    <text evidence="3">The sequence shown here is derived from an EMBL/GenBank/DDBJ whole genome shotgun (WGS) entry which is preliminary data.</text>
</comment>
<dbReference type="InterPro" id="IPR015943">
    <property type="entry name" value="WD40/YVTN_repeat-like_dom_sf"/>
</dbReference>
<dbReference type="EMBL" id="JBHTKZ010000050">
    <property type="protein sequence ID" value="MFD1183607.1"/>
    <property type="molecule type" value="Genomic_DNA"/>
</dbReference>
<evidence type="ECO:0000256" key="1">
    <source>
        <dbReference type="SAM" id="MobiDB-lite"/>
    </source>
</evidence>
<dbReference type="Proteomes" id="UP001597211">
    <property type="component" value="Unassembled WGS sequence"/>
</dbReference>
<dbReference type="PROSITE" id="PS51257">
    <property type="entry name" value="PROKAR_LIPOPROTEIN"/>
    <property type="match status" value="1"/>
</dbReference>
<feature type="compositionally biased region" description="Basic and acidic residues" evidence="1">
    <location>
        <begin position="119"/>
        <end position="129"/>
    </location>
</feature>
<feature type="region of interest" description="Disordered" evidence="1">
    <location>
        <begin position="110"/>
        <end position="129"/>
    </location>
</feature>
<protein>
    <submittedName>
        <fullName evidence="3">YncE family protein</fullName>
    </submittedName>
</protein>
<feature type="region of interest" description="Disordered" evidence="1">
    <location>
        <begin position="33"/>
        <end position="55"/>
    </location>
</feature>
<dbReference type="RefSeq" id="WP_240270669.1">
    <property type="nucleotide sequence ID" value="NZ_JAKSXN010000053.1"/>
</dbReference>
<dbReference type="SUPFAM" id="SSF51004">
    <property type="entry name" value="C-terminal (heme d1) domain of cytochrome cd1-nitrite reductase"/>
    <property type="match status" value="1"/>
</dbReference>
<dbReference type="InterPro" id="IPR051200">
    <property type="entry name" value="Host-pathogen_enzymatic-act"/>
</dbReference>
<dbReference type="Gene3D" id="2.130.10.10">
    <property type="entry name" value="YVTN repeat-like/Quinoprotein amine dehydrogenase"/>
    <property type="match status" value="2"/>
</dbReference>
<gene>
    <name evidence="3" type="ORF">ACFQ2Z_19875</name>
</gene>
<keyword evidence="2" id="KW-0732">Signal</keyword>
<evidence type="ECO:0000313" key="3">
    <source>
        <dbReference type="EMBL" id="MFD1183607.1"/>
    </source>
</evidence>
<evidence type="ECO:0000256" key="2">
    <source>
        <dbReference type="SAM" id="SignalP"/>
    </source>
</evidence>
<organism evidence="3 4">
    <name type="scientific">Paenibacillus timonensis</name>
    <dbReference type="NCBI Taxonomy" id="225915"/>
    <lineage>
        <taxon>Bacteria</taxon>
        <taxon>Bacillati</taxon>
        <taxon>Bacillota</taxon>
        <taxon>Bacilli</taxon>
        <taxon>Bacillales</taxon>
        <taxon>Paenibacillaceae</taxon>
        <taxon>Paenibacillus</taxon>
    </lineage>
</organism>
<accession>A0ABW3SFL9</accession>
<dbReference type="PANTHER" id="PTHR47197:SF3">
    <property type="entry name" value="DIHYDRO-HEME D1 DEHYDROGENASE"/>
    <property type="match status" value="1"/>
</dbReference>
<proteinExistence type="predicted"/>
<feature type="chain" id="PRO_5046872850" evidence="2">
    <location>
        <begin position="23"/>
        <end position="297"/>
    </location>
</feature>
<feature type="signal peptide" evidence="2">
    <location>
        <begin position="1"/>
        <end position="22"/>
    </location>
</feature>
<dbReference type="InterPro" id="IPR011048">
    <property type="entry name" value="Haem_d1_sf"/>
</dbReference>
<sequence>MNKNWMLTFSVAILAISITACGAAQQNNNAQLNQTTNSSENNKTESPISQEPSPAVLYTADEGGSITKIDAASNQVLQIIQVEGAVHNVQVSPDGKWVGATVVPSMSDMEGMSETGDQEGEHGEDGEHEKNGYAYFYDTATDELMKKVEVGAHPAHIEFTMDGNLVLITNNEGNNVSVLDAKTFQMKGTIPTGKSPHGFRGSADSKLAYVANMGDDTVSVLNLQMMSEERKIKVGSTPVTTGITSDGKTLVVPLNAENAVAIVDLATEEVIKVPVGTGPAQVYISSDKKNDCCESRY</sequence>
<keyword evidence="4" id="KW-1185">Reference proteome</keyword>
<dbReference type="PANTHER" id="PTHR47197">
    <property type="entry name" value="PROTEIN NIRF"/>
    <property type="match status" value="1"/>
</dbReference>
<evidence type="ECO:0000313" key="4">
    <source>
        <dbReference type="Proteomes" id="UP001597211"/>
    </source>
</evidence>
<name>A0ABW3SFL9_9BACL</name>
<reference evidence="4" key="1">
    <citation type="journal article" date="2019" name="Int. J. Syst. Evol. Microbiol.">
        <title>The Global Catalogue of Microorganisms (GCM) 10K type strain sequencing project: providing services to taxonomists for standard genome sequencing and annotation.</title>
        <authorList>
            <consortium name="The Broad Institute Genomics Platform"/>
            <consortium name="The Broad Institute Genome Sequencing Center for Infectious Disease"/>
            <person name="Wu L."/>
            <person name="Ma J."/>
        </authorList>
    </citation>
    <scope>NUCLEOTIDE SEQUENCE [LARGE SCALE GENOMIC DNA]</scope>
    <source>
        <strain evidence="4">CCUG 48216</strain>
    </source>
</reference>
<feature type="compositionally biased region" description="Polar residues" evidence="1">
    <location>
        <begin position="38"/>
        <end position="52"/>
    </location>
</feature>